<protein>
    <submittedName>
        <fullName evidence="1">Uncharacterized protein</fullName>
    </submittedName>
</protein>
<dbReference type="Proteomes" id="UP000257014">
    <property type="component" value="Unassembled WGS sequence"/>
</dbReference>
<organism evidence="1 2">
    <name type="scientific">Caldibacillus debilis</name>
    <dbReference type="NCBI Taxonomy" id="301148"/>
    <lineage>
        <taxon>Bacteria</taxon>
        <taxon>Bacillati</taxon>
        <taxon>Bacillota</taxon>
        <taxon>Bacilli</taxon>
        <taxon>Bacillales</taxon>
        <taxon>Bacillaceae</taxon>
        <taxon>Caldibacillus</taxon>
    </lineage>
</organism>
<reference evidence="1 2" key="1">
    <citation type="submission" date="2018-03" db="EMBL/GenBank/DDBJ databases">
        <authorList>
            <person name="Keele B.F."/>
        </authorList>
    </citation>
    <scope>NUCLEOTIDE SEQUENCE [LARGE SCALE GENOMIC DNA]</scope>
    <source>
        <strain evidence="1">ZCTH4_d</strain>
    </source>
</reference>
<dbReference type="EMBL" id="QEWE01000019">
    <property type="protein sequence ID" value="REJ27871.1"/>
    <property type="molecule type" value="Genomic_DNA"/>
</dbReference>
<accession>A0A3E0K3T3</accession>
<dbReference type="AlphaFoldDB" id="A0A3E0K3T3"/>
<comment type="caution">
    <text evidence="1">The sequence shown here is derived from an EMBL/GenBank/DDBJ whole genome shotgun (WGS) entry which is preliminary data.</text>
</comment>
<sequence>MGHPLYFFGKRFWAERMGIAGTGRPVSPTYPSIGSVIPYSSLFRALRSPFVFFVTAGTNPWTKENHFPFAPSYFRRIGQGLFRPGSGSHAPDRGYSVNLNGKKNFQKFVIIETEFGNNRCYNETEGVMVR</sequence>
<name>A0A3E0K3T3_9BACI</name>
<proteinExistence type="predicted"/>
<evidence type="ECO:0000313" key="2">
    <source>
        <dbReference type="Proteomes" id="UP000257014"/>
    </source>
</evidence>
<evidence type="ECO:0000313" key="1">
    <source>
        <dbReference type="EMBL" id="REJ27871.1"/>
    </source>
</evidence>
<gene>
    <name evidence="1" type="ORF">C6P37_10475</name>
</gene>